<dbReference type="HOGENOM" id="CLU_2318182_0_0_5"/>
<organism evidence="1 2">
    <name type="scientific">Rhizobium leguminosarum bv. trifolii WSM597</name>
    <dbReference type="NCBI Taxonomy" id="754764"/>
    <lineage>
        <taxon>Bacteria</taxon>
        <taxon>Pseudomonadati</taxon>
        <taxon>Pseudomonadota</taxon>
        <taxon>Alphaproteobacteria</taxon>
        <taxon>Hyphomicrobiales</taxon>
        <taxon>Rhizobiaceae</taxon>
        <taxon>Rhizobium/Agrobacterium group</taxon>
        <taxon>Rhizobium</taxon>
    </lineage>
</organism>
<proteinExistence type="predicted"/>
<protein>
    <submittedName>
        <fullName evidence="1">Uncharacterized protein</fullName>
    </submittedName>
</protein>
<dbReference type="Proteomes" id="UP000005092">
    <property type="component" value="Unassembled WGS sequence"/>
</dbReference>
<evidence type="ECO:0000313" key="2">
    <source>
        <dbReference type="Proteomes" id="UP000005092"/>
    </source>
</evidence>
<dbReference type="AlphaFoldDB" id="I9N998"/>
<reference evidence="1 2" key="1">
    <citation type="submission" date="2012-02" db="EMBL/GenBank/DDBJ databases">
        <title>Improved High-Quality Draft Sequence of Rhizobium leguminosarum bv. trifolii WSM597.</title>
        <authorList>
            <consortium name="US DOE Joint Genome Institute"/>
            <person name="Lucas S."/>
            <person name="Han J."/>
            <person name="Lapidus A."/>
            <person name="Cheng J.-F."/>
            <person name="Goodwin L."/>
            <person name="Pitluck S."/>
            <person name="Peters L."/>
            <person name="Ovchinnikova G."/>
            <person name="Held B."/>
            <person name="Detter J.C."/>
            <person name="Han C."/>
            <person name="Tapia R."/>
            <person name="Land M."/>
            <person name="Hauser L."/>
            <person name="Kyrpides N."/>
            <person name="Ivanova N."/>
            <person name="Pagani I."/>
            <person name="Brau L."/>
            <person name="Yates R."/>
            <person name="O'Hara G."/>
            <person name="Rui T."/>
            <person name="Howieson J."/>
            <person name="Reeve W."/>
            <person name="Woyke T."/>
        </authorList>
    </citation>
    <scope>NUCLEOTIDE SEQUENCE [LARGE SCALE GENOMIC DNA]</scope>
    <source>
        <strain evidence="1 2">WSM597</strain>
    </source>
</reference>
<name>I9N998_RHILT</name>
<gene>
    <name evidence="1" type="ORF">Rleg9DRAFT_2119</name>
</gene>
<sequence>MPNSNLTAPARCWNCSSISPPAGHVLPISVMLGLDPSIHAKALCLQMFFGRMPSPFGCECGHPMHQKREAGLSPGLFRLSLYPNSVRRVQLDREEQRLA</sequence>
<dbReference type="EMBL" id="JH719381">
    <property type="protein sequence ID" value="EJB03287.1"/>
    <property type="molecule type" value="Genomic_DNA"/>
</dbReference>
<accession>I9N998</accession>
<evidence type="ECO:0000313" key="1">
    <source>
        <dbReference type="EMBL" id="EJB03287.1"/>
    </source>
</evidence>